<evidence type="ECO:0000256" key="2">
    <source>
        <dbReference type="ARBA" id="ARBA00023015"/>
    </source>
</evidence>
<feature type="domain" description="HTH gntR-type" evidence="7">
    <location>
        <begin position="4"/>
        <end position="72"/>
    </location>
</feature>
<evidence type="ECO:0000256" key="5">
    <source>
        <dbReference type="ARBA" id="ARBA00037357"/>
    </source>
</evidence>
<keyword evidence="2" id="KW-0805">Transcription regulation</keyword>
<dbReference type="Gene3D" id="1.20.120.530">
    <property type="entry name" value="GntR ligand-binding domain-like"/>
    <property type="match status" value="1"/>
</dbReference>
<reference evidence="8 9" key="1">
    <citation type="submission" date="2016-06" db="EMBL/GenBank/DDBJ databases">
        <authorList>
            <person name="Kjaerup R.B."/>
            <person name="Dalgaard T.S."/>
            <person name="Juul-Madsen H.R."/>
        </authorList>
    </citation>
    <scope>NUCLEOTIDE SEQUENCE [LARGE SCALE GENOMIC DNA]</scope>
    <source>
        <strain evidence="8">3</strain>
    </source>
</reference>
<dbReference type="EMBL" id="FLQX01000144">
    <property type="protein sequence ID" value="SBT08884.1"/>
    <property type="molecule type" value="Genomic_DNA"/>
</dbReference>
<dbReference type="CDD" id="cd07377">
    <property type="entry name" value="WHTH_GntR"/>
    <property type="match status" value="1"/>
</dbReference>
<dbReference type="InterPro" id="IPR036390">
    <property type="entry name" value="WH_DNA-bd_sf"/>
</dbReference>
<name>A0A1A8XV38_9PROT</name>
<evidence type="ECO:0000256" key="3">
    <source>
        <dbReference type="ARBA" id="ARBA00023125"/>
    </source>
</evidence>
<gene>
    <name evidence="8" type="ORF">ACCAA_650010</name>
</gene>
<comment type="function">
    <text evidence="5">Transcriptional repressor for the pyruvate dehydrogenase complex genes aceEF and lpd.</text>
</comment>
<evidence type="ECO:0000313" key="9">
    <source>
        <dbReference type="Proteomes" id="UP000199169"/>
    </source>
</evidence>
<keyword evidence="3" id="KW-0238">DNA-binding</keyword>
<evidence type="ECO:0000256" key="1">
    <source>
        <dbReference type="ARBA" id="ARBA00022491"/>
    </source>
</evidence>
<proteinExistence type="predicted"/>
<dbReference type="SMART" id="SM00895">
    <property type="entry name" value="FCD"/>
    <property type="match status" value="1"/>
</dbReference>
<dbReference type="SUPFAM" id="SSF46785">
    <property type="entry name" value="Winged helix' DNA-binding domain"/>
    <property type="match status" value="1"/>
</dbReference>
<dbReference type="RefSeq" id="WP_186408504.1">
    <property type="nucleotide sequence ID" value="NZ_FLQX01000144.1"/>
</dbReference>
<keyword evidence="9" id="KW-1185">Reference proteome</keyword>
<dbReference type="GO" id="GO:0003700">
    <property type="term" value="F:DNA-binding transcription factor activity"/>
    <property type="evidence" value="ECO:0007669"/>
    <property type="project" value="InterPro"/>
</dbReference>
<evidence type="ECO:0000313" key="8">
    <source>
        <dbReference type="EMBL" id="SBT08884.1"/>
    </source>
</evidence>
<accession>A0A1A8XV38</accession>
<dbReference type="STRING" id="1860102.ACCAA_650010"/>
<dbReference type="GO" id="GO:0003677">
    <property type="term" value="F:DNA binding"/>
    <property type="evidence" value="ECO:0007669"/>
    <property type="project" value="UniProtKB-KW"/>
</dbReference>
<dbReference type="Proteomes" id="UP000199169">
    <property type="component" value="Unassembled WGS sequence"/>
</dbReference>
<dbReference type="SMART" id="SM00345">
    <property type="entry name" value="HTH_GNTR"/>
    <property type="match status" value="1"/>
</dbReference>
<dbReference type="Pfam" id="PF00392">
    <property type="entry name" value="GntR"/>
    <property type="match status" value="1"/>
</dbReference>
<dbReference type="PROSITE" id="PS50949">
    <property type="entry name" value="HTH_GNTR"/>
    <property type="match status" value="1"/>
</dbReference>
<dbReference type="InterPro" id="IPR008920">
    <property type="entry name" value="TF_FadR/GntR_C"/>
</dbReference>
<dbReference type="SUPFAM" id="SSF48008">
    <property type="entry name" value="GntR ligand-binding domain-like"/>
    <property type="match status" value="1"/>
</dbReference>
<keyword evidence="4" id="KW-0804">Transcription</keyword>
<dbReference type="Gene3D" id="1.10.10.10">
    <property type="entry name" value="Winged helix-like DNA-binding domain superfamily/Winged helix DNA-binding domain"/>
    <property type="match status" value="1"/>
</dbReference>
<dbReference type="InterPro" id="IPR036388">
    <property type="entry name" value="WH-like_DNA-bd_sf"/>
</dbReference>
<dbReference type="AlphaFoldDB" id="A0A1A8XV38"/>
<dbReference type="InterPro" id="IPR000524">
    <property type="entry name" value="Tscrpt_reg_HTH_GntR"/>
</dbReference>
<evidence type="ECO:0000259" key="7">
    <source>
        <dbReference type="PROSITE" id="PS50949"/>
    </source>
</evidence>
<protein>
    <recommendedName>
        <fullName evidence="6">Pyruvate dehydrogenase complex repressor</fullName>
    </recommendedName>
</protein>
<dbReference type="PRINTS" id="PR00035">
    <property type="entry name" value="HTHGNTR"/>
</dbReference>
<keyword evidence="1" id="KW-0678">Repressor</keyword>
<evidence type="ECO:0000256" key="4">
    <source>
        <dbReference type="ARBA" id="ARBA00023163"/>
    </source>
</evidence>
<dbReference type="PANTHER" id="PTHR43537:SF34">
    <property type="entry name" value="PYRUVATE DEHYDROGENASE COMPLEX REPRESSOR"/>
    <property type="match status" value="1"/>
</dbReference>
<dbReference type="PANTHER" id="PTHR43537">
    <property type="entry name" value="TRANSCRIPTIONAL REGULATOR, GNTR FAMILY"/>
    <property type="match status" value="1"/>
</dbReference>
<sequence length="238" mass="27135">MASHSVAEQTRRALEVHLLDGSWPVGMRLPAERVLAETMGVSRNSVREAIFSLKDRGLLFSRHGSGVFVSDRLQTAISSPWRQLVAAHPDLRWDTLEFRRELEGATAYYAALRANANDLERIEGIIRRLTDAYDTGEKEEEYRADADFHEALAEASHNSMFLYLHSGIVRMLREHICLNLMAMEDPTGEVTDHLRRQHLGIWDGIRTQQADEARQAMLAHIDFTWSELARREEGRAGQ</sequence>
<dbReference type="Pfam" id="PF07729">
    <property type="entry name" value="FCD"/>
    <property type="match status" value="1"/>
</dbReference>
<evidence type="ECO:0000256" key="6">
    <source>
        <dbReference type="ARBA" id="ARBA00039592"/>
    </source>
</evidence>
<organism evidence="8 9">
    <name type="scientific">Candidatus Accumulibacter aalborgensis</name>
    <dbReference type="NCBI Taxonomy" id="1860102"/>
    <lineage>
        <taxon>Bacteria</taxon>
        <taxon>Pseudomonadati</taxon>
        <taxon>Pseudomonadota</taxon>
        <taxon>Betaproteobacteria</taxon>
        <taxon>Candidatus Accumulibacter</taxon>
    </lineage>
</organism>
<dbReference type="InterPro" id="IPR011711">
    <property type="entry name" value="GntR_C"/>
</dbReference>